<evidence type="ECO:0000313" key="2">
    <source>
        <dbReference type="EMBL" id="CAB4686611.1"/>
    </source>
</evidence>
<keyword evidence="1" id="KW-1133">Transmembrane helix</keyword>
<feature type="transmembrane region" description="Helical" evidence="1">
    <location>
        <begin position="132"/>
        <end position="152"/>
    </location>
</feature>
<sequence length="245" mass="26450">MAEAAQPGDTTAPVPPDPQRLRAAAKETRDDAAPIALGAAIALIALALVSRHAQWQLLGHPLWWIWLVVATPYLCLTALLLFGLKRLVHHDRRREVAVGLLGLVWAFNVVGVGVLVTSLIANSALQISGRQLLFSGGTVLISNTVAFGLAFWELDNGGPVSRALAEARHKPDFQFPQDENPKLARDGWSPRLWDYLYLSLTNATAFSPTDAMPLTRPAKALMAAESTLSALTVLLVTARAINILN</sequence>
<gene>
    <name evidence="2" type="ORF">UFOPK2399_00399</name>
</gene>
<reference evidence="2" key="1">
    <citation type="submission" date="2020-05" db="EMBL/GenBank/DDBJ databases">
        <authorList>
            <person name="Chiriac C."/>
            <person name="Salcher M."/>
            <person name="Ghai R."/>
            <person name="Kavagutti S V."/>
        </authorList>
    </citation>
    <scope>NUCLEOTIDE SEQUENCE</scope>
</reference>
<evidence type="ECO:0000256" key="1">
    <source>
        <dbReference type="SAM" id="Phobius"/>
    </source>
</evidence>
<dbReference type="EMBL" id="CAEZXP010000001">
    <property type="protein sequence ID" value="CAB4686611.1"/>
    <property type="molecule type" value="Genomic_DNA"/>
</dbReference>
<name>A0A6J6NIS7_9ZZZZ</name>
<accession>A0A6J6NIS7</accession>
<keyword evidence="1" id="KW-0812">Transmembrane</keyword>
<dbReference type="AlphaFoldDB" id="A0A6J6NIS7"/>
<feature type="transmembrane region" description="Helical" evidence="1">
    <location>
        <begin position="96"/>
        <end position="120"/>
    </location>
</feature>
<organism evidence="2">
    <name type="scientific">freshwater metagenome</name>
    <dbReference type="NCBI Taxonomy" id="449393"/>
    <lineage>
        <taxon>unclassified sequences</taxon>
        <taxon>metagenomes</taxon>
        <taxon>ecological metagenomes</taxon>
    </lineage>
</organism>
<feature type="transmembrane region" description="Helical" evidence="1">
    <location>
        <begin position="62"/>
        <end position="84"/>
    </location>
</feature>
<feature type="transmembrane region" description="Helical" evidence="1">
    <location>
        <begin position="32"/>
        <end position="50"/>
    </location>
</feature>
<proteinExistence type="predicted"/>
<protein>
    <submittedName>
        <fullName evidence="2">Unannotated protein</fullName>
    </submittedName>
</protein>
<keyword evidence="1" id="KW-0472">Membrane</keyword>